<dbReference type="Proteomes" id="UP000199109">
    <property type="component" value="Unassembled WGS sequence"/>
</dbReference>
<keyword evidence="5" id="KW-1185">Reference proteome</keyword>
<dbReference type="OrthoDB" id="981213at2"/>
<dbReference type="Gene3D" id="1.20.1170.10">
    <property type="match status" value="1"/>
</dbReference>
<accession>A0A1G7EUF3</accession>
<organism evidence="4 5">
    <name type="scientific">Pricia antarctica</name>
    <dbReference type="NCBI Taxonomy" id="641691"/>
    <lineage>
        <taxon>Bacteria</taxon>
        <taxon>Pseudomonadati</taxon>
        <taxon>Bacteroidota</taxon>
        <taxon>Flavobacteriia</taxon>
        <taxon>Flavobacteriales</taxon>
        <taxon>Flavobacteriaceae</taxon>
        <taxon>Pricia</taxon>
    </lineage>
</organism>
<keyword evidence="3" id="KW-0732">Signal</keyword>
<feature type="chain" id="PRO_5011701051" description="tRNA (Guanine-N1)-methyltransferase" evidence="3">
    <location>
        <begin position="24"/>
        <end position="208"/>
    </location>
</feature>
<keyword evidence="2" id="KW-0812">Transmembrane</keyword>
<dbReference type="RefSeq" id="WP_091869690.1">
    <property type="nucleotide sequence ID" value="NZ_FNAO01000006.1"/>
</dbReference>
<evidence type="ECO:0000256" key="1">
    <source>
        <dbReference type="SAM" id="Coils"/>
    </source>
</evidence>
<keyword evidence="2" id="KW-1133">Transmembrane helix</keyword>
<reference evidence="4 5" key="1">
    <citation type="submission" date="2016-10" db="EMBL/GenBank/DDBJ databases">
        <authorList>
            <person name="de Groot N.N."/>
        </authorList>
    </citation>
    <scope>NUCLEOTIDE SEQUENCE [LARGE SCALE GENOMIC DNA]</scope>
    <source>
        <strain evidence="4 5">DSM 23421</strain>
    </source>
</reference>
<proteinExistence type="predicted"/>
<dbReference type="STRING" id="641691.SAMN05421636_106325"/>
<name>A0A1G7EUF3_9FLAO</name>
<protein>
    <recommendedName>
        <fullName evidence="6">tRNA (Guanine-N1)-methyltransferase</fullName>
    </recommendedName>
</protein>
<feature type="signal peptide" evidence="3">
    <location>
        <begin position="1"/>
        <end position="23"/>
    </location>
</feature>
<evidence type="ECO:0000256" key="2">
    <source>
        <dbReference type="SAM" id="Phobius"/>
    </source>
</evidence>
<evidence type="ECO:0000313" key="5">
    <source>
        <dbReference type="Proteomes" id="UP000199109"/>
    </source>
</evidence>
<dbReference type="AlphaFoldDB" id="A0A1G7EUF3"/>
<sequence>MKGFRILLMAAALLTFGLQFSHAQDEDQEEEVSLERGPIDSQFEFVYKQSGNYRADGKRYEVVRTISLDQLRQNVLDTLSGFNTRAAELKATIAGHESTITSLEKKLEDTTNSLAVVTEEKDNMSFLGIAVSKGTYNAILWTVIAGLLILLLFFIYRFRNSNILTQEAKTNLSELETEYEDHRRRALEREQKISRQLQDEINKYKKQK</sequence>
<feature type="coiled-coil region" evidence="1">
    <location>
        <begin position="86"/>
        <end position="120"/>
    </location>
</feature>
<evidence type="ECO:0000256" key="3">
    <source>
        <dbReference type="SAM" id="SignalP"/>
    </source>
</evidence>
<keyword evidence="2" id="KW-0472">Membrane</keyword>
<evidence type="ECO:0008006" key="6">
    <source>
        <dbReference type="Google" id="ProtNLM"/>
    </source>
</evidence>
<keyword evidence="1" id="KW-0175">Coiled coil</keyword>
<gene>
    <name evidence="4" type="ORF">SAMN05421636_106325</name>
</gene>
<dbReference type="EMBL" id="FNAO01000006">
    <property type="protein sequence ID" value="SDE67323.1"/>
    <property type="molecule type" value="Genomic_DNA"/>
</dbReference>
<evidence type="ECO:0000313" key="4">
    <source>
        <dbReference type="EMBL" id="SDE67323.1"/>
    </source>
</evidence>
<feature type="coiled-coil region" evidence="1">
    <location>
        <begin position="165"/>
        <end position="207"/>
    </location>
</feature>
<feature type="transmembrane region" description="Helical" evidence="2">
    <location>
        <begin position="138"/>
        <end position="156"/>
    </location>
</feature>